<sequence>MMKHTTGVLQIGKLKTGREFRNRSAVKITYSFGTTAVPKYSFEAGSLRSHKTHTTAKLPERKASEGSTIVRRICCLEMIHPQGSSMTAAVYFSGG</sequence>
<proteinExistence type="predicted"/>
<dbReference type="Proteomes" id="UP000499080">
    <property type="component" value="Unassembled WGS sequence"/>
</dbReference>
<keyword evidence="2" id="KW-1185">Reference proteome</keyword>
<reference evidence="1 2" key="1">
    <citation type="journal article" date="2019" name="Sci. Rep.">
        <title>Orb-weaving spider Araneus ventricosus genome elucidates the spidroin gene catalogue.</title>
        <authorList>
            <person name="Kono N."/>
            <person name="Nakamura H."/>
            <person name="Ohtoshi R."/>
            <person name="Moran D.A.P."/>
            <person name="Shinohara A."/>
            <person name="Yoshida Y."/>
            <person name="Fujiwara M."/>
            <person name="Mori M."/>
            <person name="Tomita M."/>
            <person name="Arakawa K."/>
        </authorList>
    </citation>
    <scope>NUCLEOTIDE SEQUENCE [LARGE SCALE GENOMIC DNA]</scope>
</reference>
<dbReference type="EMBL" id="BGPR01005147">
    <property type="protein sequence ID" value="GBN07295.1"/>
    <property type="molecule type" value="Genomic_DNA"/>
</dbReference>
<name>A0A4Y2KYC6_ARAVE</name>
<dbReference type="AlphaFoldDB" id="A0A4Y2KYC6"/>
<organism evidence="1 2">
    <name type="scientific">Araneus ventricosus</name>
    <name type="common">Orbweaver spider</name>
    <name type="synonym">Epeira ventricosa</name>
    <dbReference type="NCBI Taxonomy" id="182803"/>
    <lineage>
        <taxon>Eukaryota</taxon>
        <taxon>Metazoa</taxon>
        <taxon>Ecdysozoa</taxon>
        <taxon>Arthropoda</taxon>
        <taxon>Chelicerata</taxon>
        <taxon>Arachnida</taxon>
        <taxon>Araneae</taxon>
        <taxon>Araneomorphae</taxon>
        <taxon>Entelegynae</taxon>
        <taxon>Araneoidea</taxon>
        <taxon>Araneidae</taxon>
        <taxon>Araneus</taxon>
    </lineage>
</organism>
<gene>
    <name evidence="1" type="ORF">AVEN_160183_1</name>
</gene>
<evidence type="ECO:0000313" key="1">
    <source>
        <dbReference type="EMBL" id="GBN07295.1"/>
    </source>
</evidence>
<accession>A0A4Y2KYC6</accession>
<evidence type="ECO:0000313" key="2">
    <source>
        <dbReference type="Proteomes" id="UP000499080"/>
    </source>
</evidence>
<protein>
    <submittedName>
        <fullName evidence="1">Uncharacterized protein</fullName>
    </submittedName>
</protein>
<comment type="caution">
    <text evidence="1">The sequence shown here is derived from an EMBL/GenBank/DDBJ whole genome shotgun (WGS) entry which is preliminary data.</text>
</comment>